<evidence type="ECO:0000313" key="2">
    <source>
        <dbReference type="Proteomes" id="UP000186922"/>
    </source>
</evidence>
<gene>
    <name evidence="1" type="primary">RvY_07988-1</name>
    <name evidence="1" type="synonym">RvY_07988.1</name>
    <name evidence="1" type="ORF">RvY_07988</name>
</gene>
<dbReference type="AlphaFoldDB" id="A0A1D1VDH9"/>
<keyword evidence="2" id="KW-1185">Reference proteome</keyword>
<reference evidence="1 2" key="1">
    <citation type="journal article" date="2016" name="Nat. Commun.">
        <title>Extremotolerant tardigrade genome and improved radiotolerance of human cultured cells by tardigrade-unique protein.</title>
        <authorList>
            <person name="Hashimoto T."/>
            <person name="Horikawa D.D."/>
            <person name="Saito Y."/>
            <person name="Kuwahara H."/>
            <person name="Kozuka-Hata H."/>
            <person name="Shin-I T."/>
            <person name="Minakuchi Y."/>
            <person name="Ohishi K."/>
            <person name="Motoyama A."/>
            <person name="Aizu T."/>
            <person name="Enomoto A."/>
            <person name="Kondo K."/>
            <person name="Tanaka S."/>
            <person name="Hara Y."/>
            <person name="Koshikawa S."/>
            <person name="Sagara H."/>
            <person name="Miura T."/>
            <person name="Yokobori S."/>
            <person name="Miyagawa K."/>
            <person name="Suzuki Y."/>
            <person name="Kubo T."/>
            <person name="Oyama M."/>
            <person name="Kohara Y."/>
            <person name="Fujiyama A."/>
            <person name="Arakawa K."/>
            <person name="Katayama T."/>
            <person name="Toyoda A."/>
            <person name="Kunieda T."/>
        </authorList>
    </citation>
    <scope>NUCLEOTIDE SEQUENCE [LARGE SCALE GENOMIC DNA]</scope>
    <source>
        <strain evidence="1 2">YOKOZUNA-1</strain>
    </source>
</reference>
<sequence>MRMIRRTTKHFRCGISIGPTICSTEVLLLCFLIEQSREPEVTDPDITIAVQQDVFTFEVPMSNTSCVYILKTKDQLREPRSRLFFLQELDFLDGVQQFSFRCQIKDHINAIRSLNRGMELDHVRMVETTQNIGLSREELRHVFGLSFPKGDDLDGHVLLQFVGIGALDLTIRAHAYRFLHHETECYKVYHSVPTWNGYASALSSGVGSIYHQAFWLAPFRHPFGHAAPRSVPPSVGPDRTPMS</sequence>
<dbReference type="EMBL" id="BDGG01000003">
    <property type="protein sequence ID" value="GAU96558.1"/>
    <property type="molecule type" value="Genomic_DNA"/>
</dbReference>
<dbReference type="Proteomes" id="UP000186922">
    <property type="component" value="Unassembled WGS sequence"/>
</dbReference>
<comment type="caution">
    <text evidence="1">The sequence shown here is derived from an EMBL/GenBank/DDBJ whole genome shotgun (WGS) entry which is preliminary data.</text>
</comment>
<evidence type="ECO:0000313" key="1">
    <source>
        <dbReference type="EMBL" id="GAU96558.1"/>
    </source>
</evidence>
<proteinExistence type="predicted"/>
<organism evidence="1 2">
    <name type="scientific">Ramazzottius varieornatus</name>
    <name type="common">Water bear</name>
    <name type="synonym">Tardigrade</name>
    <dbReference type="NCBI Taxonomy" id="947166"/>
    <lineage>
        <taxon>Eukaryota</taxon>
        <taxon>Metazoa</taxon>
        <taxon>Ecdysozoa</taxon>
        <taxon>Tardigrada</taxon>
        <taxon>Eutardigrada</taxon>
        <taxon>Parachela</taxon>
        <taxon>Hypsibioidea</taxon>
        <taxon>Ramazzottiidae</taxon>
        <taxon>Ramazzottius</taxon>
    </lineage>
</organism>
<accession>A0A1D1VDH9</accession>
<protein>
    <submittedName>
        <fullName evidence="1">Uncharacterized protein</fullName>
    </submittedName>
</protein>
<name>A0A1D1VDH9_RAMVA</name>